<keyword evidence="1" id="KW-0812">Transmembrane</keyword>
<evidence type="ECO:0000256" key="1">
    <source>
        <dbReference type="SAM" id="Phobius"/>
    </source>
</evidence>
<dbReference type="EMBL" id="JAOYFC010000001">
    <property type="protein sequence ID" value="MCV6824314.1"/>
    <property type="molecule type" value="Genomic_DNA"/>
</dbReference>
<proteinExistence type="predicted"/>
<comment type="caution">
    <text evidence="2">The sequence shown here is derived from an EMBL/GenBank/DDBJ whole genome shotgun (WGS) entry which is preliminary data.</text>
</comment>
<accession>A0AAE3IZ00</accession>
<evidence type="ECO:0000313" key="2">
    <source>
        <dbReference type="EMBL" id="MCV6824314.1"/>
    </source>
</evidence>
<gene>
    <name evidence="2" type="ORF">OH136_07065</name>
</gene>
<sequence length="40" mass="4067">MQTLTAGYRGLSLLVGLNLDRIIALGVIAGSLAVGAYFAS</sequence>
<keyword evidence="1" id="KW-1133">Transmembrane helix</keyword>
<feature type="transmembrane region" description="Helical" evidence="1">
    <location>
        <begin position="22"/>
        <end position="39"/>
    </location>
</feature>
<name>A0AAE3IZ00_9RHOB</name>
<keyword evidence="1" id="KW-0472">Membrane</keyword>
<protein>
    <submittedName>
        <fullName evidence="2">Uncharacterized protein</fullName>
    </submittedName>
</protein>
<reference evidence="2" key="1">
    <citation type="submission" date="2022-10" db="EMBL/GenBank/DDBJ databases">
        <authorList>
            <person name="Yue Y."/>
        </authorList>
    </citation>
    <scope>NUCLEOTIDE SEQUENCE</scope>
    <source>
        <strain evidence="2">Z654</strain>
    </source>
</reference>
<dbReference type="AlphaFoldDB" id="A0AAE3IZ00"/>
<keyword evidence="3" id="KW-1185">Reference proteome</keyword>
<organism evidence="2 3">
    <name type="scientific">Halocynthiibacter halioticoli</name>
    <dbReference type="NCBI Taxonomy" id="2986804"/>
    <lineage>
        <taxon>Bacteria</taxon>
        <taxon>Pseudomonadati</taxon>
        <taxon>Pseudomonadota</taxon>
        <taxon>Alphaproteobacteria</taxon>
        <taxon>Rhodobacterales</taxon>
        <taxon>Paracoccaceae</taxon>
        <taxon>Halocynthiibacter</taxon>
    </lineage>
</organism>
<dbReference type="RefSeq" id="WP_263953126.1">
    <property type="nucleotide sequence ID" value="NZ_JAOYFC010000001.1"/>
</dbReference>
<evidence type="ECO:0000313" key="3">
    <source>
        <dbReference type="Proteomes" id="UP001208041"/>
    </source>
</evidence>
<dbReference type="Proteomes" id="UP001208041">
    <property type="component" value="Unassembled WGS sequence"/>
</dbReference>